<dbReference type="InterPro" id="IPR050872">
    <property type="entry name" value="PPR_P_subfamily"/>
</dbReference>
<dbReference type="PANTHER" id="PTHR46128">
    <property type="entry name" value="MITOCHONDRIAL GROUP I INTRON SPLICING FACTOR CCM1"/>
    <property type="match status" value="1"/>
</dbReference>
<dbReference type="PANTHER" id="PTHR46128:SF211">
    <property type="entry name" value="PENTACOTRIPEPTIDE-REPEAT REGION OF PRORP DOMAIN-CONTAINING PROTEIN"/>
    <property type="match status" value="1"/>
</dbReference>
<sequence length="322" mass="36349">MGESAPLSAPTPRFYVDTASRVRFWKQRGYSMPWSMPAAPRMSYPTACLLRGFAASGSFIRMGFLDEACHQVDKMRTRGLSPTVETLSILFDCLCRDSKFSEAVCLLEHSEELGWHADVFCYNTLMGRLCDAGDFARVFKLLVDLLKKGIGPDMFSFTIAIRGLCGVGKFRLAKCLIDNEWIGYDVVAFNTLIHGFYNAGDLRGVKLTYINMCSRQISPNNFTNATLIDSLCKDRKFVEAINSLASLRDGSVPDHVVHLNNRLVKGVRYTKVLNLLDEIRCRGFELDTCIFIPLVRVLCWEGYYKRENINEVSLILTSLGIR</sequence>
<evidence type="ECO:0000256" key="2">
    <source>
        <dbReference type="ARBA" id="ARBA00022737"/>
    </source>
</evidence>
<accession>A0A453IN81</accession>
<reference evidence="6" key="1">
    <citation type="journal article" date="2014" name="Science">
        <title>Ancient hybridizations among the ancestral genomes of bread wheat.</title>
        <authorList>
            <consortium name="International Wheat Genome Sequencing Consortium,"/>
            <person name="Marcussen T."/>
            <person name="Sandve S.R."/>
            <person name="Heier L."/>
            <person name="Spannagl M."/>
            <person name="Pfeifer M."/>
            <person name="Jakobsen K.S."/>
            <person name="Wulff B.B."/>
            <person name="Steuernagel B."/>
            <person name="Mayer K.F."/>
            <person name="Olsen O.A."/>
        </authorList>
    </citation>
    <scope>NUCLEOTIDE SEQUENCE [LARGE SCALE GENOMIC DNA]</scope>
    <source>
        <strain evidence="6">cv. AL8/78</strain>
    </source>
</reference>
<evidence type="ECO:0008006" key="7">
    <source>
        <dbReference type="Google" id="ProtNLM"/>
    </source>
</evidence>
<organism evidence="5 6">
    <name type="scientific">Aegilops tauschii subsp. strangulata</name>
    <name type="common">Goatgrass</name>
    <dbReference type="NCBI Taxonomy" id="200361"/>
    <lineage>
        <taxon>Eukaryota</taxon>
        <taxon>Viridiplantae</taxon>
        <taxon>Streptophyta</taxon>
        <taxon>Embryophyta</taxon>
        <taxon>Tracheophyta</taxon>
        <taxon>Spermatophyta</taxon>
        <taxon>Magnoliopsida</taxon>
        <taxon>Liliopsida</taxon>
        <taxon>Poales</taxon>
        <taxon>Poaceae</taxon>
        <taxon>BOP clade</taxon>
        <taxon>Pooideae</taxon>
        <taxon>Triticodae</taxon>
        <taxon>Triticeae</taxon>
        <taxon>Triticinae</taxon>
        <taxon>Aegilops</taxon>
    </lineage>
</organism>
<dbReference type="Pfam" id="PF13041">
    <property type="entry name" value="PPR_2"/>
    <property type="match status" value="2"/>
</dbReference>
<dbReference type="Gramene" id="AET4Gv20610000.6">
    <property type="protein sequence ID" value="AET4Gv20610000.6"/>
    <property type="gene ID" value="AET4Gv20610000"/>
</dbReference>
<reference evidence="5" key="3">
    <citation type="journal article" date="2017" name="Nature">
        <title>Genome sequence of the progenitor of the wheat D genome Aegilops tauschii.</title>
        <authorList>
            <person name="Luo M.C."/>
            <person name="Gu Y.Q."/>
            <person name="Puiu D."/>
            <person name="Wang H."/>
            <person name="Twardziok S.O."/>
            <person name="Deal K.R."/>
            <person name="Huo N."/>
            <person name="Zhu T."/>
            <person name="Wang L."/>
            <person name="Wang Y."/>
            <person name="McGuire P.E."/>
            <person name="Liu S."/>
            <person name="Long H."/>
            <person name="Ramasamy R.K."/>
            <person name="Rodriguez J.C."/>
            <person name="Van S.L."/>
            <person name="Yuan L."/>
            <person name="Wang Z."/>
            <person name="Xia Z."/>
            <person name="Xiao L."/>
            <person name="Anderson O.D."/>
            <person name="Ouyang S."/>
            <person name="Liang Y."/>
            <person name="Zimin A.V."/>
            <person name="Pertea G."/>
            <person name="Qi P."/>
            <person name="Bennetzen J.L."/>
            <person name="Dai X."/>
            <person name="Dawson M.W."/>
            <person name="Muller H.G."/>
            <person name="Kugler K."/>
            <person name="Rivarola-Duarte L."/>
            <person name="Spannagl M."/>
            <person name="Mayer K.F.X."/>
            <person name="Lu F.H."/>
            <person name="Bevan M.W."/>
            <person name="Leroy P."/>
            <person name="Li P."/>
            <person name="You F.M."/>
            <person name="Sun Q."/>
            <person name="Liu Z."/>
            <person name="Lyons E."/>
            <person name="Wicker T."/>
            <person name="Salzberg S.L."/>
            <person name="Devos K.M."/>
            <person name="Dvorak J."/>
        </authorList>
    </citation>
    <scope>NUCLEOTIDE SEQUENCE [LARGE SCALE GENOMIC DNA]</scope>
    <source>
        <strain evidence="5">cv. AL8/78</strain>
    </source>
</reference>
<dbReference type="InterPro" id="IPR002885">
    <property type="entry name" value="PPR_rpt"/>
</dbReference>
<name>A0A453IN81_AEGTS</name>
<reference evidence="6" key="2">
    <citation type="journal article" date="2017" name="Nat. Plants">
        <title>The Aegilops tauschii genome reveals multiple impacts of transposons.</title>
        <authorList>
            <person name="Zhao G."/>
            <person name="Zou C."/>
            <person name="Li K."/>
            <person name="Wang K."/>
            <person name="Li T."/>
            <person name="Gao L."/>
            <person name="Zhang X."/>
            <person name="Wang H."/>
            <person name="Yang Z."/>
            <person name="Liu X."/>
            <person name="Jiang W."/>
            <person name="Mao L."/>
            <person name="Kong X."/>
            <person name="Jiao Y."/>
            <person name="Jia J."/>
        </authorList>
    </citation>
    <scope>NUCLEOTIDE SEQUENCE [LARGE SCALE GENOMIC DNA]</scope>
    <source>
        <strain evidence="6">cv. AL8/78</strain>
    </source>
</reference>
<dbReference type="Proteomes" id="UP000015105">
    <property type="component" value="Chromosome 4D"/>
</dbReference>
<reference evidence="5" key="5">
    <citation type="journal article" date="2021" name="G3 (Bethesda)">
        <title>Aegilops tauschii genome assembly Aet v5.0 features greater sequence contiguity and improved annotation.</title>
        <authorList>
            <person name="Wang L."/>
            <person name="Zhu T."/>
            <person name="Rodriguez J.C."/>
            <person name="Deal K.R."/>
            <person name="Dubcovsky J."/>
            <person name="McGuire P.E."/>
            <person name="Lux T."/>
            <person name="Spannagl M."/>
            <person name="Mayer K.F.X."/>
            <person name="Baldrich P."/>
            <person name="Meyers B.C."/>
            <person name="Huo N."/>
            <person name="Gu Y.Q."/>
            <person name="Zhou H."/>
            <person name="Devos K.M."/>
            <person name="Bennetzen J.L."/>
            <person name="Unver T."/>
            <person name="Budak H."/>
            <person name="Gulick P.J."/>
            <person name="Galiba G."/>
            <person name="Kalapos B."/>
            <person name="Nelson D.R."/>
            <person name="Li P."/>
            <person name="You F.M."/>
            <person name="Luo M.C."/>
            <person name="Dvorak J."/>
        </authorList>
    </citation>
    <scope>NUCLEOTIDE SEQUENCE [LARGE SCALE GENOMIC DNA]</scope>
    <source>
        <strain evidence="5">cv. AL8/78</strain>
    </source>
</reference>
<reference evidence="5" key="4">
    <citation type="submission" date="2019-03" db="UniProtKB">
        <authorList>
            <consortium name="EnsemblPlants"/>
        </authorList>
    </citation>
    <scope>IDENTIFICATION</scope>
</reference>
<feature type="repeat" description="PPR" evidence="4">
    <location>
        <begin position="185"/>
        <end position="219"/>
    </location>
</feature>
<keyword evidence="3" id="KW-0809">Transit peptide</keyword>
<keyword evidence="2" id="KW-0677">Repeat</keyword>
<protein>
    <recommendedName>
        <fullName evidence="7">Pentatricopeptide repeat-containing protein</fullName>
    </recommendedName>
</protein>
<dbReference type="PROSITE" id="PS51375">
    <property type="entry name" value="PPR"/>
    <property type="match status" value="2"/>
</dbReference>
<evidence type="ECO:0000313" key="5">
    <source>
        <dbReference type="EnsemblPlants" id="AET4Gv20610000.6"/>
    </source>
</evidence>
<dbReference type="NCBIfam" id="TIGR00756">
    <property type="entry name" value="PPR"/>
    <property type="match status" value="1"/>
</dbReference>
<dbReference type="Pfam" id="PF01535">
    <property type="entry name" value="PPR"/>
    <property type="match status" value="1"/>
</dbReference>
<keyword evidence="6" id="KW-1185">Reference proteome</keyword>
<proteinExistence type="inferred from homology"/>
<evidence type="ECO:0000256" key="4">
    <source>
        <dbReference type="PROSITE-ProRule" id="PRU00708"/>
    </source>
</evidence>
<dbReference type="Gene3D" id="1.25.40.10">
    <property type="entry name" value="Tetratricopeptide repeat domain"/>
    <property type="match status" value="3"/>
</dbReference>
<dbReference type="AlphaFoldDB" id="A0A453IN81"/>
<evidence type="ECO:0000256" key="1">
    <source>
        <dbReference type="ARBA" id="ARBA00007626"/>
    </source>
</evidence>
<dbReference type="EnsemblPlants" id="AET4Gv20610000.6">
    <property type="protein sequence ID" value="AET4Gv20610000.6"/>
    <property type="gene ID" value="AET4Gv20610000"/>
</dbReference>
<evidence type="ECO:0000256" key="3">
    <source>
        <dbReference type="ARBA" id="ARBA00022946"/>
    </source>
</evidence>
<evidence type="ECO:0000313" key="6">
    <source>
        <dbReference type="Proteomes" id="UP000015105"/>
    </source>
</evidence>
<comment type="similarity">
    <text evidence="1">Belongs to the PPR family. P subfamily.</text>
</comment>
<feature type="repeat" description="PPR" evidence="4">
    <location>
        <begin position="118"/>
        <end position="152"/>
    </location>
</feature>
<dbReference type="InterPro" id="IPR011990">
    <property type="entry name" value="TPR-like_helical_dom_sf"/>
</dbReference>